<feature type="compositionally biased region" description="Low complexity" evidence="1">
    <location>
        <begin position="71"/>
        <end position="87"/>
    </location>
</feature>
<accession>A0A1J9R204</accession>
<organism evidence="2 3">
    <name type="scientific">Diplodia corticola</name>
    <dbReference type="NCBI Taxonomy" id="236234"/>
    <lineage>
        <taxon>Eukaryota</taxon>
        <taxon>Fungi</taxon>
        <taxon>Dikarya</taxon>
        <taxon>Ascomycota</taxon>
        <taxon>Pezizomycotina</taxon>
        <taxon>Dothideomycetes</taxon>
        <taxon>Dothideomycetes incertae sedis</taxon>
        <taxon>Botryosphaeriales</taxon>
        <taxon>Botryosphaeriaceae</taxon>
        <taxon>Diplodia</taxon>
    </lineage>
</organism>
<feature type="region of interest" description="Disordered" evidence="1">
    <location>
        <begin position="67"/>
        <end position="87"/>
    </location>
</feature>
<evidence type="ECO:0000313" key="2">
    <source>
        <dbReference type="EMBL" id="OJD34274.1"/>
    </source>
</evidence>
<gene>
    <name evidence="2" type="ORF">BKCO1_24000146</name>
</gene>
<name>A0A1J9R204_9PEZI</name>
<dbReference type="EMBL" id="MNUE01000024">
    <property type="protein sequence ID" value="OJD34274.1"/>
    <property type="molecule type" value="Genomic_DNA"/>
</dbReference>
<comment type="caution">
    <text evidence="2">The sequence shown here is derived from an EMBL/GenBank/DDBJ whole genome shotgun (WGS) entry which is preliminary data.</text>
</comment>
<evidence type="ECO:0000313" key="3">
    <source>
        <dbReference type="Proteomes" id="UP000183809"/>
    </source>
</evidence>
<protein>
    <submittedName>
        <fullName evidence="2">Uncharacterized protein</fullName>
    </submittedName>
</protein>
<evidence type="ECO:0000256" key="1">
    <source>
        <dbReference type="SAM" id="MobiDB-lite"/>
    </source>
</evidence>
<proteinExistence type="predicted"/>
<dbReference type="RefSeq" id="XP_020130534.1">
    <property type="nucleotide sequence ID" value="XM_020273106.1"/>
</dbReference>
<reference evidence="2 3" key="1">
    <citation type="submission" date="2016-10" db="EMBL/GenBank/DDBJ databases">
        <title>Proteomics and genomics reveal pathogen-plant mechanisms compatible with a hemibiotrophic lifestyle of Diplodia corticola.</title>
        <authorList>
            <person name="Fernandes I."/>
            <person name="De Jonge R."/>
            <person name="Van De Peer Y."/>
            <person name="Devreese B."/>
            <person name="Alves A."/>
            <person name="Esteves A.C."/>
        </authorList>
    </citation>
    <scope>NUCLEOTIDE SEQUENCE [LARGE SCALE GENOMIC DNA]</scope>
    <source>
        <strain evidence="2 3">CBS 112549</strain>
    </source>
</reference>
<sequence>MKMYFLTLNGFVCTHDSSNVGFIIAQPSFSSNMTNARCACIFLTTPSLVRPTPSTSAALFANSSLSTPKHSLTNPTTSSTPTVSPTTSISSTYVPSVNAHPAATSLPTSSISITVTL</sequence>
<keyword evidence="3" id="KW-1185">Reference proteome</keyword>
<dbReference type="Proteomes" id="UP000183809">
    <property type="component" value="Unassembled WGS sequence"/>
</dbReference>
<dbReference type="GeneID" id="31013366"/>
<dbReference type="AlphaFoldDB" id="A0A1J9R204"/>